<accession>A0A0E2QJH0</accession>
<protein>
    <submittedName>
        <fullName evidence="1">Uncharacterized protein</fullName>
    </submittedName>
</protein>
<dbReference type="HOGENOM" id="CLU_2774332_0_0_9"/>
<gene>
    <name evidence="1" type="ORF">X841_02545</name>
</gene>
<evidence type="ECO:0000313" key="1">
    <source>
        <dbReference type="EMBL" id="ETW91356.1"/>
    </source>
</evidence>
<organism evidence="1 2">
    <name type="scientific">Streptococcus thermophilus M17PTZA496</name>
    <dbReference type="NCBI Taxonomy" id="1433289"/>
    <lineage>
        <taxon>Bacteria</taxon>
        <taxon>Bacillati</taxon>
        <taxon>Bacillota</taxon>
        <taxon>Bacilli</taxon>
        <taxon>Lactobacillales</taxon>
        <taxon>Streptococcaceae</taxon>
        <taxon>Streptococcus</taxon>
    </lineage>
</organism>
<proteinExistence type="predicted"/>
<name>A0A0E2QJH0_STRTR</name>
<comment type="caution">
    <text evidence="1">The sequence shown here is derived from an EMBL/GenBank/DDBJ whole genome shotgun (WGS) entry which is preliminary data.</text>
</comment>
<reference evidence="2" key="1">
    <citation type="submission" date="2013-12" db="EMBL/GenBank/DDBJ databases">
        <title>Genome sequences of Streptococcus thermophilus strains MTH17CL396 and M17PTZA496 isolated from Fontina cheese in Valle d'Aosta region (Italy).</title>
        <authorList>
            <person name="Treu L."/>
            <person name="Giacomini A."/>
            <person name="Corich V."/>
            <person name="Vendramin V."/>
            <person name="Bovo B."/>
        </authorList>
    </citation>
    <scope>NUCLEOTIDE SEQUENCE [LARGE SCALE GENOMIC DNA]</scope>
    <source>
        <strain evidence="2">M17PTZA496</strain>
    </source>
</reference>
<dbReference type="AlphaFoldDB" id="A0A0E2QJH0"/>
<sequence length="69" mass="7863">MRFSRRANPKNQDDKKTTSNTCFGDLIPFWKASLRESTFLNGEGKKIKQYLEIDLSEGGLNLFLTGGMF</sequence>
<dbReference type="Proteomes" id="UP000024559">
    <property type="component" value="Chromosome"/>
</dbReference>
<dbReference type="PATRIC" id="fig|1433289.7.peg.503"/>
<dbReference type="EMBL" id="AZJT01000017">
    <property type="protein sequence ID" value="ETW91356.1"/>
    <property type="molecule type" value="Genomic_DNA"/>
</dbReference>
<evidence type="ECO:0000313" key="2">
    <source>
        <dbReference type="Proteomes" id="UP000024559"/>
    </source>
</evidence>